<feature type="compositionally biased region" description="Polar residues" evidence="1">
    <location>
        <begin position="203"/>
        <end position="218"/>
    </location>
</feature>
<accession>A0A5A7P321</accession>
<dbReference type="InterPro" id="IPR048297">
    <property type="entry name" value="DUF936_dom_pln"/>
</dbReference>
<proteinExistence type="predicted"/>
<organism evidence="4 5">
    <name type="scientific">Striga asiatica</name>
    <name type="common">Asiatic witchweed</name>
    <name type="synonym">Buchnera asiatica</name>
    <dbReference type="NCBI Taxonomy" id="4170"/>
    <lineage>
        <taxon>Eukaryota</taxon>
        <taxon>Viridiplantae</taxon>
        <taxon>Streptophyta</taxon>
        <taxon>Embryophyta</taxon>
        <taxon>Tracheophyta</taxon>
        <taxon>Spermatophyta</taxon>
        <taxon>Magnoliopsida</taxon>
        <taxon>eudicotyledons</taxon>
        <taxon>Gunneridae</taxon>
        <taxon>Pentapetalae</taxon>
        <taxon>asterids</taxon>
        <taxon>lamiids</taxon>
        <taxon>Lamiales</taxon>
        <taxon>Orobanchaceae</taxon>
        <taxon>Buchnereae</taxon>
        <taxon>Striga</taxon>
    </lineage>
</organism>
<feature type="region of interest" description="Disordered" evidence="1">
    <location>
        <begin position="179"/>
        <end position="297"/>
    </location>
</feature>
<protein>
    <submittedName>
        <fullName evidence="4">Uncharacterized protein</fullName>
    </submittedName>
</protein>
<evidence type="ECO:0000313" key="4">
    <source>
        <dbReference type="EMBL" id="GER26997.1"/>
    </source>
</evidence>
<evidence type="ECO:0000259" key="2">
    <source>
        <dbReference type="Pfam" id="PF06075"/>
    </source>
</evidence>
<dbReference type="InterPro" id="IPR010341">
    <property type="entry name" value="DUF936_pln"/>
</dbReference>
<reference evidence="5" key="1">
    <citation type="journal article" date="2019" name="Curr. Biol.">
        <title>Genome Sequence of Striga asiatica Provides Insight into the Evolution of Plant Parasitism.</title>
        <authorList>
            <person name="Yoshida S."/>
            <person name="Kim S."/>
            <person name="Wafula E.K."/>
            <person name="Tanskanen J."/>
            <person name="Kim Y.M."/>
            <person name="Honaas L."/>
            <person name="Yang Z."/>
            <person name="Spallek T."/>
            <person name="Conn C.E."/>
            <person name="Ichihashi Y."/>
            <person name="Cheong K."/>
            <person name="Cui S."/>
            <person name="Der J.P."/>
            <person name="Gundlach H."/>
            <person name="Jiao Y."/>
            <person name="Hori C."/>
            <person name="Ishida J.K."/>
            <person name="Kasahara H."/>
            <person name="Kiba T."/>
            <person name="Kim M.S."/>
            <person name="Koo N."/>
            <person name="Laohavisit A."/>
            <person name="Lee Y.H."/>
            <person name="Lumba S."/>
            <person name="McCourt P."/>
            <person name="Mortimer J.C."/>
            <person name="Mutuku J.M."/>
            <person name="Nomura T."/>
            <person name="Sasaki-Sekimoto Y."/>
            <person name="Seto Y."/>
            <person name="Wang Y."/>
            <person name="Wakatake T."/>
            <person name="Sakakibara H."/>
            <person name="Demura T."/>
            <person name="Yamaguchi S."/>
            <person name="Yoneyama K."/>
            <person name="Manabe R.I."/>
            <person name="Nelson D.C."/>
            <person name="Schulman A.H."/>
            <person name="Timko M.P."/>
            <person name="dePamphilis C.W."/>
            <person name="Choi D."/>
            <person name="Shirasu K."/>
        </authorList>
    </citation>
    <scope>NUCLEOTIDE SEQUENCE [LARGE SCALE GENOMIC DNA]</scope>
    <source>
        <strain evidence="5">cv. UVA1</strain>
    </source>
</reference>
<dbReference type="OrthoDB" id="1918502at2759"/>
<dbReference type="PANTHER" id="PTHR31928:SF3">
    <property type="entry name" value="EXPRESSED PROTEIN"/>
    <property type="match status" value="1"/>
</dbReference>
<feature type="domain" description="DUF6857" evidence="3">
    <location>
        <begin position="414"/>
        <end position="678"/>
    </location>
</feature>
<dbReference type="Pfam" id="PF06075">
    <property type="entry name" value="DUF936"/>
    <property type="match status" value="1"/>
</dbReference>
<evidence type="ECO:0000259" key="3">
    <source>
        <dbReference type="Pfam" id="PF21647"/>
    </source>
</evidence>
<dbReference type="Pfam" id="PF21647">
    <property type="entry name" value="DUF6857"/>
    <property type="match status" value="1"/>
</dbReference>
<sequence length="805" mass="86597">MASLTPGILLKLLQSMNTPTKVTGDHRSPLLQVIGIVPALSAADSLWPHNGFYVQLSDSLNSTYVSLSDRDTDLILTNRLHLGHFVHLDRLHFDFPPFPTPVNLRPVAGRHPFIGSPEPLIARISPSKTGFVIQPVSDSDTDPIAAYLSRAGKKDEKFLDPKLSRQAVAPKENVNVNVNVNVSSNSGDDQISNTKTSSDKVSQRFSSPGTLKQRSASSGRKAVAAERDPSPAAKPGKRSASPVPSKCVVPSLAAAAKDENRRTSREPAIIVPSRYRQPSPTAGRRQASPVVARRMSLSPGRRLSSGFKAVDSSGKKKMATIVAGIPKVSDTLTGSGKTGRKSWDDGSNLSGGGSFEHKEKAGSKNRVDLQAILRTQAAISRRLSDVHDNLPSDVKSESSVEQEKANGAAPVITIHEKKWTDGSVSLDMVSSGLAKLGKDAMQRRKIASAVAAEALEEAIATESIMRNLSMFSELIATSKPENPLPTIDRFMSIYEELLKSTASAETISGNGNLSELKSSNSSSSSTLWVEAALATNLEVVSLLTNENFQTPPKADKKRTSAETPFKNNNTKVSSLLVGTWSRGVGMNETVELGKNLQSEMQMWFVRFVESSLNAGFQVFESSVAGGGPIGAVLSQLKRVNDWLDRVASKRDELLMEKIERLKRKIYGFVIQHVGTTVESAQSFIAGKAGHAEFCESGFGDLASDLVCQSSSGLVGAREGRFSHELRATLTFDARFAALTEKYGGSRFANEPLPLVALLRGRSSASQDIASPWMNRSSVVSSRCGYLSTVARSSCRRESGLVATGY</sequence>
<name>A0A5A7P321_STRAF</name>
<dbReference type="EMBL" id="BKCP01001336">
    <property type="protein sequence ID" value="GER26997.1"/>
    <property type="molecule type" value="Genomic_DNA"/>
</dbReference>
<feature type="domain" description="DUF936" evidence="2">
    <location>
        <begin position="4"/>
        <end position="121"/>
    </location>
</feature>
<feature type="compositionally biased region" description="Basic and acidic residues" evidence="1">
    <location>
        <begin position="256"/>
        <end position="265"/>
    </location>
</feature>
<evidence type="ECO:0000256" key="1">
    <source>
        <dbReference type="SAM" id="MobiDB-lite"/>
    </source>
</evidence>
<evidence type="ECO:0000313" key="5">
    <source>
        <dbReference type="Proteomes" id="UP000325081"/>
    </source>
</evidence>
<keyword evidence="5" id="KW-1185">Reference proteome</keyword>
<dbReference type="AlphaFoldDB" id="A0A5A7P321"/>
<dbReference type="PANTHER" id="PTHR31928">
    <property type="entry name" value="EXPRESSED PROTEIN"/>
    <property type="match status" value="1"/>
</dbReference>
<feature type="compositionally biased region" description="Polar residues" evidence="1">
    <location>
        <begin position="187"/>
        <end position="196"/>
    </location>
</feature>
<dbReference type="Proteomes" id="UP000325081">
    <property type="component" value="Unassembled WGS sequence"/>
</dbReference>
<gene>
    <name evidence="4" type="ORF">STAS_02666</name>
</gene>
<dbReference type="InterPro" id="IPR049172">
    <property type="entry name" value="DUF6857_pln"/>
</dbReference>
<comment type="caution">
    <text evidence="4">The sequence shown here is derived from an EMBL/GenBank/DDBJ whole genome shotgun (WGS) entry which is preliminary data.</text>
</comment>
<feature type="region of interest" description="Disordered" evidence="1">
    <location>
        <begin position="329"/>
        <end position="363"/>
    </location>
</feature>